<proteinExistence type="predicted"/>
<accession>A0A0B1SWE9</accession>
<evidence type="ECO:0000313" key="2">
    <source>
        <dbReference type="Proteomes" id="UP000053660"/>
    </source>
</evidence>
<dbReference type="GO" id="GO:0003730">
    <property type="term" value="F:mRNA 3'-UTR binding"/>
    <property type="evidence" value="ECO:0007669"/>
    <property type="project" value="TreeGrafter"/>
</dbReference>
<name>A0A0B1SWE9_OESDE</name>
<keyword evidence="2" id="KW-1185">Reference proteome</keyword>
<dbReference type="PANTHER" id="PTHR46669:SF1">
    <property type="entry name" value="LEUCINE-RICH PPR MOTIF-CONTAINING PROTEIN, MITOCHONDRIAL"/>
    <property type="match status" value="1"/>
</dbReference>
<dbReference type="InterPro" id="IPR033490">
    <property type="entry name" value="LRP130"/>
</dbReference>
<dbReference type="PANTHER" id="PTHR46669">
    <property type="entry name" value="LEUCINE-RICH PPR MOTIF-CONTAINING PROTEIN, MITOCHONDRIAL"/>
    <property type="match status" value="1"/>
</dbReference>
<reference evidence="1 2" key="1">
    <citation type="submission" date="2014-03" db="EMBL/GenBank/DDBJ databases">
        <title>Draft genome of the hookworm Oesophagostomum dentatum.</title>
        <authorList>
            <person name="Mitreva M."/>
        </authorList>
    </citation>
    <scope>NUCLEOTIDE SEQUENCE [LARGE SCALE GENOMIC DNA]</scope>
    <source>
        <strain evidence="1 2">OD-Hann</strain>
    </source>
</reference>
<dbReference type="EMBL" id="KN556880">
    <property type="protein sequence ID" value="KHJ87852.1"/>
    <property type="molecule type" value="Genomic_DNA"/>
</dbReference>
<sequence>MIGQLSRQIVRNEVNVVKMNDIANRVVAIFQNHPNAPRIHDDLLYAVFMYKDFTMDKRIEYVTALIDMVDRERTRHHLVLPLLTSTDDVEERLKIIFRCANIGYKDLSELDISVLAKLVLQPLFDRQKMARGDHAKLDKIARILKSFGIASDSIWLTLHSWWHEKTATEKRLPNMEDAVRPLARDLQGWLKQHYTETFEVERKSSIKGPPIRVTYERLKKFVDDRDSSKVHTFLTSYGWPEDTNFDEIVPDLLGLYIDHEEWGNVKKMLICSIQQVAKRGRSIVFTPTANYETFFNTLHEYNRLFGKCFERLPNPNVEKIDECIELLRTLIKLEILQLHPNETLTSVFIGNVLRKLGWEEAVNTWMKFQSGLYCSNGIVALLRFCLTQKNEASKRNIQYVLHKAQNFLPQSRVHCLYAAVLVARRYEEEAASYLEEHKEEVDPSDCVMAMKFMNALRSKMVDEEFIRTFAELCLKHTKLKEDTEATRQLQTDWMRLCEQRKLAPLALRLYDLFKKYGVELQSDEKQRLWEMIGEHEKLAK</sequence>
<gene>
    <name evidence="1" type="ORF">OESDEN_12365</name>
</gene>
<dbReference type="Proteomes" id="UP000053660">
    <property type="component" value="Unassembled WGS sequence"/>
</dbReference>
<organism evidence="1 2">
    <name type="scientific">Oesophagostomum dentatum</name>
    <name type="common">Nodular worm</name>
    <dbReference type="NCBI Taxonomy" id="61180"/>
    <lineage>
        <taxon>Eukaryota</taxon>
        <taxon>Metazoa</taxon>
        <taxon>Ecdysozoa</taxon>
        <taxon>Nematoda</taxon>
        <taxon>Chromadorea</taxon>
        <taxon>Rhabditida</taxon>
        <taxon>Rhabditina</taxon>
        <taxon>Rhabditomorpha</taxon>
        <taxon>Strongyloidea</taxon>
        <taxon>Strongylidae</taxon>
        <taxon>Oesophagostomum</taxon>
    </lineage>
</organism>
<protein>
    <submittedName>
        <fullName evidence="1">Uncharacterized protein</fullName>
    </submittedName>
</protein>
<dbReference type="GO" id="GO:0005634">
    <property type="term" value="C:nucleus"/>
    <property type="evidence" value="ECO:0007669"/>
    <property type="project" value="TreeGrafter"/>
</dbReference>
<dbReference type="GO" id="GO:0070129">
    <property type="term" value="P:regulation of mitochondrial translation"/>
    <property type="evidence" value="ECO:0007669"/>
    <property type="project" value="TreeGrafter"/>
</dbReference>
<dbReference type="GO" id="GO:0005739">
    <property type="term" value="C:mitochondrion"/>
    <property type="evidence" value="ECO:0007669"/>
    <property type="project" value="TreeGrafter"/>
</dbReference>
<dbReference type="OrthoDB" id="185373at2759"/>
<dbReference type="AlphaFoldDB" id="A0A0B1SWE9"/>
<evidence type="ECO:0000313" key="1">
    <source>
        <dbReference type="EMBL" id="KHJ87852.1"/>
    </source>
</evidence>